<dbReference type="InterPro" id="IPR036388">
    <property type="entry name" value="WH-like_DNA-bd_sf"/>
</dbReference>
<dbReference type="SUPFAM" id="SSF46785">
    <property type="entry name" value="Winged helix' DNA-binding domain"/>
    <property type="match status" value="1"/>
</dbReference>
<gene>
    <name evidence="3" type="ORF">RM764_30830</name>
</gene>
<protein>
    <submittedName>
        <fullName evidence="3">MarR family transcriptional regulator</fullName>
    </submittedName>
</protein>
<sequence>MTQQDCQRIASGLVREIVELAVRSGMPRMAARVHVDLLLSEGGRRTAAELTRRLKVSPTSVSVAENFLVQQGFVRRKRAADSRRRRPRRRGRRRSDRTSPRGNGRPRPTRSWSGSRWT</sequence>
<dbReference type="Pfam" id="PF12802">
    <property type="entry name" value="MarR_2"/>
    <property type="match status" value="1"/>
</dbReference>
<dbReference type="InterPro" id="IPR000835">
    <property type="entry name" value="HTH_MarR-typ"/>
</dbReference>
<evidence type="ECO:0000313" key="4">
    <source>
        <dbReference type="Proteomes" id="UP001183809"/>
    </source>
</evidence>
<accession>A0ABU2U296</accession>
<keyword evidence="4" id="KW-1185">Reference proteome</keyword>
<dbReference type="InterPro" id="IPR036390">
    <property type="entry name" value="WH_DNA-bd_sf"/>
</dbReference>
<name>A0ABU2U296_9ACTN</name>
<organism evidence="3 4">
    <name type="scientific">Streptomyces gibsoniae</name>
    <dbReference type="NCBI Taxonomy" id="3075529"/>
    <lineage>
        <taxon>Bacteria</taxon>
        <taxon>Bacillati</taxon>
        <taxon>Actinomycetota</taxon>
        <taxon>Actinomycetes</taxon>
        <taxon>Kitasatosporales</taxon>
        <taxon>Streptomycetaceae</taxon>
        <taxon>Streptomyces</taxon>
    </lineage>
</organism>
<proteinExistence type="predicted"/>
<evidence type="ECO:0000256" key="1">
    <source>
        <dbReference type="SAM" id="MobiDB-lite"/>
    </source>
</evidence>
<evidence type="ECO:0000259" key="2">
    <source>
        <dbReference type="Pfam" id="PF12802"/>
    </source>
</evidence>
<feature type="compositionally biased region" description="Basic residues" evidence="1">
    <location>
        <begin position="74"/>
        <end position="95"/>
    </location>
</feature>
<dbReference type="RefSeq" id="WP_311698801.1">
    <property type="nucleotide sequence ID" value="NZ_JAVREY010000051.1"/>
</dbReference>
<dbReference type="EMBL" id="JAVREY010000051">
    <property type="protein sequence ID" value="MDT0467342.1"/>
    <property type="molecule type" value="Genomic_DNA"/>
</dbReference>
<dbReference type="Gene3D" id="1.10.10.10">
    <property type="entry name" value="Winged helix-like DNA-binding domain superfamily/Winged helix DNA-binding domain"/>
    <property type="match status" value="1"/>
</dbReference>
<comment type="caution">
    <text evidence="3">The sequence shown here is derived from an EMBL/GenBank/DDBJ whole genome shotgun (WGS) entry which is preliminary data.</text>
</comment>
<reference evidence="4" key="1">
    <citation type="submission" date="2023-07" db="EMBL/GenBank/DDBJ databases">
        <title>30 novel species of actinomycetes from the DSMZ collection.</title>
        <authorList>
            <person name="Nouioui I."/>
        </authorList>
    </citation>
    <scope>NUCLEOTIDE SEQUENCE [LARGE SCALE GENOMIC DNA]</scope>
    <source>
        <strain evidence="4">DSM 41699</strain>
    </source>
</reference>
<feature type="region of interest" description="Disordered" evidence="1">
    <location>
        <begin position="74"/>
        <end position="118"/>
    </location>
</feature>
<evidence type="ECO:0000313" key="3">
    <source>
        <dbReference type="EMBL" id="MDT0467342.1"/>
    </source>
</evidence>
<feature type="domain" description="HTH marR-type" evidence="2">
    <location>
        <begin position="37"/>
        <end position="85"/>
    </location>
</feature>
<dbReference type="Proteomes" id="UP001183809">
    <property type="component" value="Unassembled WGS sequence"/>
</dbReference>